<dbReference type="Gene3D" id="1.10.10.10">
    <property type="entry name" value="Winged helix-like DNA-binding domain superfamily/Winged helix DNA-binding domain"/>
    <property type="match status" value="1"/>
</dbReference>
<dbReference type="AlphaFoldDB" id="A0A1F6D152"/>
<evidence type="ECO:0000259" key="5">
    <source>
        <dbReference type="PROSITE" id="PS50949"/>
    </source>
</evidence>
<proteinExistence type="predicted"/>
<dbReference type="InterPro" id="IPR000524">
    <property type="entry name" value="Tscrpt_reg_HTH_GntR"/>
</dbReference>
<dbReference type="CDD" id="cd07377">
    <property type="entry name" value="WHTH_GntR"/>
    <property type="match status" value="1"/>
</dbReference>
<evidence type="ECO:0000313" key="6">
    <source>
        <dbReference type="EMBL" id="OGG54772.1"/>
    </source>
</evidence>
<gene>
    <name evidence="6" type="ORF">A3F84_13135</name>
</gene>
<evidence type="ECO:0000256" key="2">
    <source>
        <dbReference type="ARBA" id="ARBA00023125"/>
    </source>
</evidence>
<feature type="compositionally biased region" description="Basic and acidic residues" evidence="4">
    <location>
        <begin position="1"/>
        <end position="18"/>
    </location>
</feature>
<dbReference type="PRINTS" id="PR00035">
    <property type="entry name" value="HTHGNTR"/>
</dbReference>
<protein>
    <recommendedName>
        <fullName evidence="5">HTH gntR-type domain-containing protein</fullName>
    </recommendedName>
</protein>
<accession>A0A1F6D152</accession>
<organism evidence="6 7">
    <name type="scientific">Handelsmanbacteria sp. (strain RIFCSPLOWO2_12_FULL_64_10)</name>
    <dbReference type="NCBI Taxonomy" id="1817868"/>
    <lineage>
        <taxon>Bacteria</taxon>
        <taxon>Candidatus Handelsmaniibacteriota</taxon>
    </lineage>
</organism>
<feature type="region of interest" description="Disordered" evidence="4">
    <location>
        <begin position="1"/>
        <end position="38"/>
    </location>
</feature>
<evidence type="ECO:0000256" key="1">
    <source>
        <dbReference type="ARBA" id="ARBA00023015"/>
    </source>
</evidence>
<keyword evidence="3" id="KW-0804">Transcription</keyword>
<dbReference type="InterPro" id="IPR036388">
    <property type="entry name" value="WH-like_DNA-bd_sf"/>
</dbReference>
<keyword evidence="2" id="KW-0238">DNA-binding</keyword>
<dbReference type="Pfam" id="PF00392">
    <property type="entry name" value="GntR"/>
    <property type="match status" value="1"/>
</dbReference>
<dbReference type="PANTHER" id="PTHR43537">
    <property type="entry name" value="TRANSCRIPTIONAL REGULATOR, GNTR FAMILY"/>
    <property type="match status" value="1"/>
</dbReference>
<name>A0A1F6D152_HANXR</name>
<evidence type="ECO:0000313" key="7">
    <source>
        <dbReference type="Proteomes" id="UP000178606"/>
    </source>
</evidence>
<dbReference type="Proteomes" id="UP000178606">
    <property type="component" value="Unassembled WGS sequence"/>
</dbReference>
<dbReference type="GO" id="GO:0003700">
    <property type="term" value="F:DNA-binding transcription factor activity"/>
    <property type="evidence" value="ECO:0007669"/>
    <property type="project" value="InterPro"/>
</dbReference>
<dbReference type="GO" id="GO:0003677">
    <property type="term" value="F:DNA binding"/>
    <property type="evidence" value="ECO:0007669"/>
    <property type="project" value="UniProtKB-KW"/>
</dbReference>
<evidence type="ECO:0000256" key="4">
    <source>
        <dbReference type="SAM" id="MobiDB-lite"/>
    </source>
</evidence>
<reference evidence="6 7" key="1">
    <citation type="journal article" date="2016" name="Nat. Commun.">
        <title>Thousands of microbial genomes shed light on interconnected biogeochemical processes in an aquifer system.</title>
        <authorList>
            <person name="Anantharaman K."/>
            <person name="Brown C.T."/>
            <person name="Hug L.A."/>
            <person name="Sharon I."/>
            <person name="Castelle C.J."/>
            <person name="Probst A.J."/>
            <person name="Thomas B.C."/>
            <person name="Singh A."/>
            <person name="Wilkins M.J."/>
            <person name="Karaoz U."/>
            <person name="Brodie E.L."/>
            <person name="Williams K.H."/>
            <person name="Hubbard S.S."/>
            <person name="Banfield J.F."/>
        </authorList>
    </citation>
    <scope>NUCLEOTIDE SEQUENCE [LARGE SCALE GENOMIC DNA]</scope>
    <source>
        <strain evidence="7">RIFCSPLOWO2_12_FULL_64_10</strain>
    </source>
</reference>
<dbReference type="InterPro" id="IPR036390">
    <property type="entry name" value="WH_DNA-bd_sf"/>
</dbReference>
<keyword evidence="1" id="KW-0805">Transcription regulation</keyword>
<sequence>MRKGGSEHGDSGARDGKRPSAPGAVKPRVRARPSSAAPAEAAVRARKVGGIASQQIVGHISQWLYEGKLKPGDFLGSEDVLAERFGVSKLPVRDALRALQAVGLLDIRVGASGGIYVSAADTARFANALAVHSRGDYTKVTYLHGKGERIANVTRQVGS</sequence>
<dbReference type="SUPFAM" id="SSF46785">
    <property type="entry name" value="Winged helix' DNA-binding domain"/>
    <property type="match status" value="1"/>
</dbReference>
<dbReference type="EMBL" id="MFKF01000096">
    <property type="protein sequence ID" value="OGG54772.1"/>
    <property type="molecule type" value="Genomic_DNA"/>
</dbReference>
<comment type="caution">
    <text evidence="6">The sequence shown here is derived from an EMBL/GenBank/DDBJ whole genome shotgun (WGS) entry which is preliminary data.</text>
</comment>
<evidence type="ECO:0000256" key="3">
    <source>
        <dbReference type="ARBA" id="ARBA00023163"/>
    </source>
</evidence>
<dbReference type="PROSITE" id="PS50949">
    <property type="entry name" value="HTH_GNTR"/>
    <property type="match status" value="1"/>
</dbReference>
<dbReference type="PANTHER" id="PTHR43537:SF5">
    <property type="entry name" value="UXU OPERON TRANSCRIPTIONAL REGULATOR"/>
    <property type="match status" value="1"/>
</dbReference>
<dbReference type="SMART" id="SM00345">
    <property type="entry name" value="HTH_GNTR"/>
    <property type="match status" value="1"/>
</dbReference>
<feature type="domain" description="HTH gntR-type" evidence="5">
    <location>
        <begin position="50"/>
        <end position="120"/>
    </location>
</feature>